<name>A0ABQ3XYR4_9ACTN</name>
<gene>
    <name evidence="2" type="ORF">Ade02nite_15370</name>
</gene>
<accession>A0ABQ3XYR4</accession>
<comment type="caution">
    <text evidence="2">The sequence shown here is derived from an EMBL/GenBank/DDBJ whole genome shotgun (WGS) entry which is preliminary data.</text>
</comment>
<dbReference type="Proteomes" id="UP000609879">
    <property type="component" value="Unassembled WGS sequence"/>
</dbReference>
<feature type="region of interest" description="Disordered" evidence="1">
    <location>
        <begin position="23"/>
        <end position="59"/>
    </location>
</feature>
<reference evidence="2 3" key="1">
    <citation type="submission" date="2021-01" db="EMBL/GenBank/DDBJ databases">
        <title>Whole genome shotgun sequence of Actinoplanes deccanensis NBRC 13994.</title>
        <authorList>
            <person name="Komaki H."/>
            <person name="Tamura T."/>
        </authorList>
    </citation>
    <scope>NUCLEOTIDE SEQUENCE [LARGE SCALE GENOMIC DNA]</scope>
    <source>
        <strain evidence="2 3">NBRC 13994</strain>
    </source>
</reference>
<protein>
    <submittedName>
        <fullName evidence="2">Uncharacterized protein</fullName>
    </submittedName>
</protein>
<organism evidence="2 3">
    <name type="scientific">Paractinoplanes deccanensis</name>
    <dbReference type="NCBI Taxonomy" id="113561"/>
    <lineage>
        <taxon>Bacteria</taxon>
        <taxon>Bacillati</taxon>
        <taxon>Actinomycetota</taxon>
        <taxon>Actinomycetes</taxon>
        <taxon>Micromonosporales</taxon>
        <taxon>Micromonosporaceae</taxon>
        <taxon>Paractinoplanes</taxon>
    </lineage>
</organism>
<evidence type="ECO:0000313" key="3">
    <source>
        <dbReference type="Proteomes" id="UP000609879"/>
    </source>
</evidence>
<proteinExistence type="predicted"/>
<sequence>MEEPDVYGSDGAASRRVVDRISAGLGGPAHPGLGIRWAPRNHPREVRERPPVTWANGLS</sequence>
<dbReference type="EMBL" id="BOMI01000023">
    <property type="protein sequence ID" value="GID72896.1"/>
    <property type="molecule type" value="Genomic_DNA"/>
</dbReference>
<evidence type="ECO:0000256" key="1">
    <source>
        <dbReference type="SAM" id="MobiDB-lite"/>
    </source>
</evidence>
<evidence type="ECO:0000313" key="2">
    <source>
        <dbReference type="EMBL" id="GID72896.1"/>
    </source>
</evidence>
<keyword evidence="3" id="KW-1185">Reference proteome</keyword>